<accession>J7J0T8</accession>
<dbReference type="CDD" id="cd03801">
    <property type="entry name" value="GT4_PimA-like"/>
    <property type="match status" value="1"/>
</dbReference>
<dbReference type="Pfam" id="PF00534">
    <property type="entry name" value="Glycos_transf_1"/>
    <property type="match status" value="1"/>
</dbReference>
<reference evidence="3 4" key="1">
    <citation type="journal article" date="2012" name="J. Bacteriol.">
        <title>Complete genome sequences of Desulfosporosinus orientis DSM765T, Desulfosporosinus youngiae DSM17734T, Desulfosporosinus meridiei DSM13257T, and Desulfosporosinus acidiphilus DSM22704T.</title>
        <authorList>
            <person name="Pester M."/>
            <person name="Brambilla E."/>
            <person name="Alazard D."/>
            <person name="Rattei T."/>
            <person name="Weinmaier T."/>
            <person name="Han J."/>
            <person name="Lucas S."/>
            <person name="Lapidus A."/>
            <person name="Cheng J.F."/>
            <person name="Goodwin L."/>
            <person name="Pitluck S."/>
            <person name="Peters L."/>
            <person name="Ovchinnikova G."/>
            <person name="Teshima H."/>
            <person name="Detter J.C."/>
            <person name="Han C.S."/>
            <person name="Tapia R."/>
            <person name="Land M.L."/>
            <person name="Hauser L."/>
            <person name="Kyrpides N.C."/>
            <person name="Ivanova N.N."/>
            <person name="Pagani I."/>
            <person name="Huntmann M."/>
            <person name="Wei C.L."/>
            <person name="Davenport K.W."/>
            <person name="Daligault H."/>
            <person name="Chain P.S."/>
            <person name="Chen A."/>
            <person name="Mavromatis K."/>
            <person name="Markowitz V."/>
            <person name="Szeto E."/>
            <person name="Mikhailova N."/>
            <person name="Pati A."/>
            <person name="Wagner M."/>
            <person name="Woyke T."/>
            <person name="Ollivier B."/>
            <person name="Klenk H.P."/>
            <person name="Spring S."/>
            <person name="Loy A."/>
        </authorList>
    </citation>
    <scope>NUCLEOTIDE SEQUENCE [LARGE SCALE GENOMIC DNA]</scope>
    <source>
        <strain evidence="4">ATCC BAA-275 / DSM 13257 / NCIMB 13706 / S10</strain>
    </source>
</reference>
<dbReference type="AlphaFoldDB" id="J7J0T8"/>
<feature type="domain" description="Glycosyl transferase family 1" evidence="2">
    <location>
        <begin position="179"/>
        <end position="336"/>
    </location>
</feature>
<dbReference type="HOGENOM" id="CLU_009583_5_2_9"/>
<dbReference type="Gene3D" id="3.40.50.2000">
    <property type="entry name" value="Glycogen Phosphorylase B"/>
    <property type="match status" value="2"/>
</dbReference>
<keyword evidence="4" id="KW-1185">Reference proteome</keyword>
<protein>
    <submittedName>
        <fullName evidence="3">Glycosyltransferase</fullName>
    </submittedName>
</protein>
<dbReference type="eggNOG" id="COG0438">
    <property type="taxonomic scope" value="Bacteria"/>
</dbReference>
<dbReference type="PANTHER" id="PTHR46401">
    <property type="entry name" value="GLYCOSYLTRANSFERASE WBBK-RELATED"/>
    <property type="match status" value="1"/>
</dbReference>
<keyword evidence="1 3" id="KW-0808">Transferase</keyword>
<dbReference type="SUPFAM" id="SSF53756">
    <property type="entry name" value="UDP-Glycosyltransferase/glycogen phosphorylase"/>
    <property type="match status" value="1"/>
</dbReference>
<dbReference type="RefSeq" id="WP_014904882.1">
    <property type="nucleotide sequence ID" value="NC_018515.1"/>
</dbReference>
<evidence type="ECO:0000313" key="4">
    <source>
        <dbReference type="Proteomes" id="UP000005262"/>
    </source>
</evidence>
<reference evidence="4" key="2">
    <citation type="submission" date="2012-08" db="EMBL/GenBank/DDBJ databases">
        <title>Finished genome of Desulfosporosinus meridiei DSM 13257.</title>
        <authorList>
            <person name="Huntemann M."/>
            <person name="Wei C.-L."/>
            <person name="Han J."/>
            <person name="Detter J.C."/>
            <person name="Han C."/>
            <person name="Davenport K."/>
            <person name="Daligault H."/>
            <person name="Erkkila T."/>
            <person name="Gu W."/>
            <person name="Munk A.C.C."/>
            <person name="Teshima H."/>
            <person name="Xu Y."/>
            <person name="Chain P."/>
            <person name="Tapia R."/>
            <person name="Chen A."/>
            <person name="Krypides N."/>
            <person name="Mavromatis K."/>
            <person name="Markowitz V."/>
            <person name="Szeto E."/>
            <person name="Ivanova N."/>
            <person name="Mikhailova N."/>
            <person name="Ovchinnikova G."/>
            <person name="Pagani I."/>
            <person name="Pati A."/>
            <person name="Goodwin L."/>
            <person name="Peters L."/>
            <person name="Pitluck S."/>
            <person name="Woyke T."/>
            <person name="Pester M."/>
            <person name="Spring S."/>
            <person name="Ollivier B."/>
            <person name="Rattei T."/>
            <person name="Klenk H.-P."/>
            <person name="Wagner M."/>
            <person name="Loy A."/>
        </authorList>
    </citation>
    <scope>NUCLEOTIDE SEQUENCE [LARGE SCALE GENOMIC DNA]</scope>
    <source>
        <strain evidence="4">ATCC BAA-275 / DSM 13257 / NCIMB 13706 / S10</strain>
    </source>
</reference>
<evidence type="ECO:0000259" key="2">
    <source>
        <dbReference type="Pfam" id="PF00534"/>
    </source>
</evidence>
<evidence type="ECO:0000256" key="1">
    <source>
        <dbReference type="ARBA" id="ARBA00022679"/>
    </source>
</evidence>
<gene>
    <name evidence="3" type="ordered locus">Desmer_4145</name>
</gene>
<dbReference type="InterPro" id="IPR001296">
    <property type="entry name" value="Glyco_trans_1"/>
</dbReference>
<dbReference type="GO" id="GO:0016757">
    <property type="term" value="F:glycosyltransferase activity"/>
    <property type="evidence" value="ECO:0007669"/>
    <property type="project" value="InterPro"/>
</dbReference>
<dbReference type="STRING" id="768704.Desmer_4145"/>
<sequence length="364" mass="42052">MKRAIVFAEIPAPYRVRVFEELAKEYELSVYFNQHINQERHVDYMVKDSSLNYCVLDTPEALARFNRSLKNLKQYDFVLDYHFAVPNGVRLMLASIYHKVPCFINNDGAFIQKNFFKNTIKKFLIKRAALCFGSGESSRRYFRTFGAREENIRYHQFTSLTEADILRKPLSIEAKQILKRQLKLEDKKTVITVGQFVYRKGFDVLLEAWKNVKGDYQLLMIGGGSMESSYLEFIRTNGLENVKLIEYLPKEELFKYYQAADLFVLPTRKDTWGLVINEAMACGLPIVSTDQCIGGVELIKNGINGFIVPVDNATALTEKISEIMQTDSLASMMSVNNLNKIQRYTMKNIAKTHIEHINEYFSQV</sequence>
<dbReference type="OrthoDB" id="9795068at2"/>
<organism evidence="3 4">
    <name type="scientific">Desulfosporosinus meridiei (strain ATCC BAA-275 / DSM 13257 / KCTC 12902 / NCIMB 13706 / S10)</name>
    <dbReference type="NCBI Taxonomy" id="768704"/>
    <lineage>
        <taxon>Bacteria</taxon>
        <taxon>Bacillati</taxon>
        <taxon>Bacillota</taxon>
        <taxon>Clostridia</taxon>
        <taxon>Eubacteriales</taxon>
        <taxon>Desulfitobacteriaceae</taxon>
        <taxon>Desulfosporosinus</taxon>
    </lineage>
</organism>
<dbReference type="KEGG" id="dmi:Desmer_4145"/>
<dbReference type="EMBL" id="CP003629">
    <property type="protein sequence ID" value="AFQ45974.1"/>
    <property type="molecule type" value="Genomic_DNA"/>
</dbReference>
<name>J7J0T8_DESMD</name>
<proteinExistence type="predicted"/>
<dbReference type="GO" id="GO:0009103">
    <property type="term" value="P:lipopolysaccharide biosynthetic process"/>
    <property type="evidence" value="ECO:0007669"/>
    <property type="project" value="TreeGrafter"/>
</dbReference>
<evidence type="ECO:0000313" key="3">
    <source>
        <dbReference type="EMBL" id="AFQ45974.1"/>
    </source>
</evidence>
<dbReference type="Proteomes" id="UP000005262">
    <property type="component" value="Chromosome"/>
</dbReference>
<dbReference type="PANTHER" id="PTHR46401:SF2">
    <property type="entry name" value="GLYCOSYLTRANSFERASE WBBK-RELATED"/>
    <property type="match status" value="1"/>
</dbReference>